<gene>
    <name evidence="1" type="ORF">CEXT_424251</name>
</gene>
<accession>A0AAV4NXS5</accession>
<reference evidence="1 2" key="1">
    <citation type="submission" date="2021-06" db="EMBL/GenBank/DDBJ databases">
        <title>Caerostris extrusa draft genome.</title>
        <authorList>
            <person name="Kono N."/>
            <person name="Arakawa K."/>
        </authorList>
    </citation>
    <scope>NUCLEOTIDE SEQUENCE [LARGE SCALE GENOMIC DNA]</scope>
</reference>
<dbReference type="Proteomes" id="UP001054945">
    <property type="component" value="Unassembled WGS sequence"/>
</dbReference>
<keyword evidence="2" id="KW-1185">Reference proteome</keyword>
<sequence>MGGGGGDETNERENILWIERINTHIRGRLNVFDWLHKPLSSKIYTKGKVYFVPQDHCRGVSTIAKAKLMYVTRLAKIRKCINAGNRNGQLISGIVSLCV</sequence>
<evidence type="ECO:0000313" key="1">
    <source>
        <dbReference type="EMBL" id="GIX88548.1"/>
    </source>
</evidence>
<dbReference type="AlphaFoldDB" id="A0AAV4NXS5"/>
<comment type="caution">
    <text evidence="1">The sequence shown here is derived from an EMBL/GenBank/DDBJ whole genome shotgun (WGS) entry which is preliminary data.</text>
</comment>
<proteinExistence type="predicted"/>
<organism evidence="1 2">
    <name type="scientific">Caerostris extrusa</name>
    <name type="common">Bark spider</name>
    <name type="synonym">Caerostris bankana</name>
    <dbReference type="NCBI Taxonomy" id="172846"/>
    <lineage>
        <taxon>Eukaryota</taxon>
        <taxon>Metazoa</taxon>
        <taxon>Ecdysozoa</taxon>
        <taxon>Arthropoda</taxon>
        <taxon>Chelicerata</taxon>
        <taxon>Arachnida</taxon>
        <taxon>Araneae</taxon>
        <taxon>Araneomorphae</taxon>
        <taxon>Entelegynae</taxon>
        <taxon>Araneoidea</taxon>
        <taxon>Araneidae</taxon>
        <taxon>Caerostris</taxon>
    </lineage>
</organism>
<protein>
    <submittedName>
        <fullName evidence="1">Uncharacterized protein</fullName>
    </submittedName>
</protein>
<evidence type="ECO:0000313" key="2">
    <source>
        <dbReference type="Proteomes" id="UP001054945"/>
    </source>
</evidence>
<dbReference type="EMBL" id="BPLR01003780">
    <property type="protein sequence ID" value="GIX88548.1"/>
    <property type="molecule type" value="Genomic_DNA"/>
</dbReference>
<name>A0AAV4NXS5_CAEEX</name>